<organism evidence="3">
    <name type="scientific">Zea mays</name>
    <name type="common">Maize</name>
    <dbReference type="NCBI Taxonomy" id="4577"/>
    <lineage>
        <taxon>Eukaryota</taxon>
        <taxon>Viridiplantae</taxon>
        <taxon>Streptophyta</taxon>
        <taxon>Embryophyta</taxon>
        <taxon>Tracheophyta</taxon>
        <taxon>Spermatophyta</taxon>
        <taxon>Magnoliopsida</taxon>
        <taxon>Liliopsida</taxon>
        <taxon>Poales</taxon>
        <taxon>Poaceae</taxon>
        <taxon>PACMAD clade</taxon>
        <taxon>Panicoideae</taxon>
        <taxon>Andropogonodae</taxon>
        <taxon>Andropogoneae</taxon>
        <taxon>Tripsacinae</taxon>
        <taxon>Zea</taxon>
    </lineage>
</organism>
<dbReference type="SUPFAM" id="SSF52047">
    <property type="entry name" value="RNI-like"/>
    <property type="match status" value="1"/>
</dbReference>
<dbReference type="PANTHER" id="PTHR32141:SF39">
    <property type="entry name" value="F-BOX DOMAIN-CONTAINING PROTEIN"/>
    <property type="match status" value="1"/>
</dbReference>
<dbReference type="CDD" id="cd22160">
    <property type="entry name" value="F-box_AtFBL13-like"/>
    <property type="match status" value="1"/>
</dbReference>
<dbReference type="InterPro" id="IPR036047">
    <property type="entry name" value="F-box-like_dom_sf"/>
</dbReference>
<feature type="domain" description="F-box" evidence="1">
    <location>
        <begin position="24"/>
        <end position="63"/>
    </location>
</feature>
<protein>
    <submittedName>
        <fullName evidence="3">Serine/threonine-protein phosphatase PP2A-1 catalytic subunit</fullName>
    </submittedName>
</protein>
<evidence type="ECO:0000259" key="1">
    <source>
        <dbReference type="Pfam" id="PF00646"/>
    </source>
</evidence>
<accession>A0A1D6FSK6</accession>
<dbReference type="InterPro" id="IPR055411">
    <property type="entry name" value="LRR_FXL15/At3g58940/PEG3-like"/>
</dbReference>
<evidence type="ECO:0000259" key="2">
    <source>
        <dbReference type="Pfam" id="PF24758"/>
    </source>
</evidence>
<dbReference type="Pfam" id="PF24758">
    <property type="entry name" value="LRR_At5g56370"/>
    <property type="match status" value="1"/>
</dbReference>
<dbReference type="EMBL" id="CM000784">
    <property type="protein sequence ID" value="AQK94543.1"/>
    <property type="molecule type" value="Genomic_DNA"/>
</dbReference>
<dbReference type="InterPro" id="IPR032675">
    <property type="entry name" value="LRR_dom_sf"/>
</dbReference>
<evidence type="ECO:0000313" key="3">
    <source>
        <dbReference type="EMBL" id="AQK94543.1"/>
    </source>
</evidence>
<dbReference type="Pfam" id="PF00646">
    <property type="entry name" value="F-box"/>
    <property type="match status" value="1"/>
</dbReference>
<dbReference type="OMA" id="YVRIEDY"/>
<dbReference type="SUPFAM" id="SSF81383">
    <property type="entry name" value="F-box domain"/>
    <property type="match status" value="1"/>
</dbReference>
<dbReference type="InterPro" id="IPR055302">
    <property type="entry name" value="F-box_dom-containing"/>
</dbReference>
<dbReference type="PaxDb" id="4577-GRMZM2G405844_P01"/>
<name>A0A1D6FSK6_MAIZE</name>
<sequence length="436" mass="48248">MGIGVVTRSKRRRLDEEQRLADRISSLPDDVLGEIVSLLPTRAGARTQVLSSRWRHIWRSAPLNMDLHPDGPEWRHMPVEQIRRVLSAHPGPGRRLSVPSRFGYLHWMDGWLRSAAALGPRQPPGARTELTQPSSSSLVGLAHAAASAAIGAPLLVHPPRRLLPRLRVSDQCQGPRPSPQPVRLPRLQQLTLSGVTISEGSLHAMLAGAPALRSLLLLDSNGFARLQIASCSIENIGVRSRCRGAKLQHLVLEDTPSLKRLLLFEGTNHMDISVVSAPRLDVFGKLCDDATKLKYSSATTDLQGSPTVSVLHSVKLLALSSVRISLHALIDLLKCVPHLEKLYIEIWPVYQASSVCVRNGSYHKYRKHIGTLCVRLRRVVLGGYLGSKPHVNVAKFFVSIARALESMRLESWVIISKAWLARQHRLHAQQQEEGVV</sequence>
<dbReference type="PANTHER" id="PTHR32141">
    <property type="match status" value="1"/>
</dbReference>
<feature type="domain" description="F-box/LRR-repeat protein 15/At3g58940/PEG3-like LRR" evidence="2">
    <location>
        <begin position="171"/>
        <end position="344"/>
    </location>
</feature>
<dbReference type="AlphaFoldDB" id="A0A1D6FSK6"/>
<proteinExistence type="predicted"/>
<dbReference type="InterPro" id="IPR001810">
    <property type="entry name" value="F-box_dom"/>
</dbReference>
<dbReference type="InParanoid" id="A0A1D6FSK6"/>
<dbReference type="InterPro" id="IPR053781">
    <property type="entry name" value="F-box_AtFBL13-like"/>
</dbReference>
<gene>
    <name evidence="3" type="ORF">ZEAMMB73_Zm00001d010644</name>
</gene>
<dbReference type="Gene3D" id="3.80.10.10">
    <property type="entry name" value="Ribonuclease Inhibitor"/>
    <property type="match status" value="1"/>
</dbReference>
<reference evidence="3" key="1">
    <citation type="submission" date="2015-12" db="EMBL/GenBank/DDBJ databases">
        <title>Update maize B73 reference genome by single molecule sequencing technologies.</title>
        <authorList>
            <consortium name="Maize Genome Sequencing Project"/>
            <person name="Ware D."/>
        </authorList>
    </citation>
    <scope>NUCLEOTIDE SEQUENCE</scope>
    <source>
        <tissue evidence="3">Seedling</tissue>
    </source>
</reference>